<reference evidence="2 3" key="1">
    <citation type="submission" date="2015-06" db="EMBL/GenBank/DDBJ databases">
        <authorList>
            <person name="Wibberg Daniel"/>
        </authorList>
    </citation>
    <scope>NUCLEOTIDE SEQUENCE [LARGE SCALE GENOMIC DNA]</scope>
    <source>
        <strain evidence="2 3">T3/55T</strain>
    </source>
</reference>
<dbReference type="AlphaFoldDB" id="A0A0H5SLD6"/>
<dbReference type="EMBL" id="CVTD020000026">
    <property type="protein sequence ID" value="CRZ35561.1"/>
    <property type="molecule type" value="Genomic_DNA"/>
</dbReference>
<dbReference type="PANTHER" id="PTHR39966">
    <property type="entry name" value="BLL2471 PROTEIN-RELATED"/>
    <property type="match status" value="1"/>
</dbReference>
<dbReference type="PANTHER" id="PTHR39966:SF1">
    <property type="entry name" value="HEMERYTHRIN-LIKE DOMAIN-CONTAINING PROTEIN"/>
    <property type="match status" value="1"/>
</dbReference>
<evidence type="ECO:0000313" key="2">
    <source>
        <dbReference type="EMBL" id="CRZ35561.1"/>
    </source>
</evidence>
<dbReference type="InterPro" id="IPR012312">
    <property type="entry name" value="Hemerythrin-like"/>
</dbReference>
<name>A0A0H5SLD6_HERHM</name>
<dbReference type="Proteomes" id="UP000236497">
    <property type="component" value="Unassembled WGS sequence"/>
</dbReference>
<dbReference type="CDD" id="cd12108">
    <property type="entry name" value="Hr-like"/>
    <property type="match status" value="1"/>
</dbReference>
<proteinExistence type="predicted"/>
<dbReference type="OrthoDB" id="9785474at2"/>
<accession>A0A0H5SLD6</accession>
<dbReference type="Gene3D" id="1.20.120.520">
    <property type="entry name" value="nmb1532 protein domain like"/>
    <property type="match status" value="1"/>
</dbReference>
<keyword evidence="3" id="KW-1185">Reference proteome</keyword>
<dbReference type="Pfam" id="PF01814">
    <property type="entry name" value="Hemerythrin"/>
    <property type="match status" value="1"/>
</dbReference>
<gene>
    <name evidence="2" type="ORF">HHT355_2375</name>
</gene>
<organism evidence="2 3">
    <name type="scientific">Herbinix hemicellulosilytica</name>
    <dbReference type="NCBI Taxonomy" id="1564487"/>
    <lineage>
        <taxon>Bacteria</taxon>
        <taxon>Bacillati</taxon>
        <taxon>Bacillota</taxon>
        <taxon>Clostridia</taxon>
        <taxon>Lachnospirales</taxon>
        <taxon>Lachnospiraceae</taxon>
        <taxon>Herbinix</taxon>
    </lineage>
</organism>
<dbReference type="RefSeq" id="WP_103203639.1">
    <property type="nucleotide sequence ID" value="NZ_CVTD020000026.1"/>
</dbReference>
<feature type="domain" description="Hemerythrin-like" evidence="1">
    <location>
        <begin position="3"/>
        <end position="139"/>
    </location>
</feature>
<evidence type="ECO:0000313" key="3">
    <source>
        <dbReference type="Proteomes" id="UP000236497"/>
    </source>
</evidence>
<protein>
    <recommendedName>
        <fullName evidence="1">Hemerythrin-like domain-containing protein</fullName>
    </recommendedName>
</protein>
<dbReference type="GO" id="GO:0005886">
    <property type="term" value="C:plasma membrane"/>
    <property type="evidence" value="ECO:0007669"/>
    <property type="project" value="TreeGrafter"/>
</dbReference>
<sequence length="185" mass="21619">MDSIKLMMEEHQYILRMLAVVRKACLGIMNGNDIDYKDFDRMIDFIRNYADAHHHGKEEKLLFNEMVEHLGPLGNKLITHGMLIEHDLGRLYIRELESALDRVKKGDAESRIDVIANAISYTHHLKRHIEKEDSVIYTFAKNRLPAEILNKVDNDTDSFEANAKEKGIQDYYISLLDELERKYIN</sequence>
<evidence type="ECO:0000259" key="1">
    <source>
        <dbReference type="Pfam" id="PF01814"/>
    </source>
</evidence>